<evidence type="ECO:0000313" key="1">
    <source>
        <dbReference type="EMBL" id="EOT43881.1"/>
    </source>
</evidence>
<dbReference type="HOGENOM" id="CLU_3007064_0_0_9"/>
<organism evidence="1 2">
    <name type="scientific">Enterococcus dispar ATCC 51266</name>
    <dbReference type="NCBI Taxonomy" id="1139219"/>
    <lineage>
        <taxon>Bacteria</taxon>
        <taxon>Bacillati</taxon>
        <taxon>Bacillota</taxon>
        <taxon>Bacilli</taxon>
        <taxon>Lactobacillales</taxon>
        <taxon>Enterococcaceae</taxon>
        <taxon>Enterococcus</taxon>
    </lineage>
</organism>
<evidence type="ECO:0000313" key="2">
    <source>
        <dbReference type="Proteomes" id="UP000014127"/>
    </source>
</evidence>
<protein>
    <submittedName>
        <fullName evidence="1">Uncharacterized protein</fullName>
    </submittedName>
</protein>
<dbReference type="PATRIC" id="fig|1139219.3.peg.18"/>
<name>S0KXE1_9ENTE</name>
<comment type="caution">
    <text evidence="1">The sequence shown here is derived from an EMBL/GenBank/DDBJ whole genome shotgun (WGS) entry which is preliminary data.</text>
</comment>
<accession>S0KXE1</accession>
<dbReference type="RefSeq" id="WP_016171254.1">
    <property type="nucleotide sequence ID" value="NZ_ASWK01000001.1"/>
</dbReference>
<proteinExistence type="predicted"/>
<dbReference type="AlphaFoldDB" id="S0KXE1"/>
<reference evidence="1 2" key="1">
    <citation type="submission" date="2013-03" db="EMBL/GenBank/DDBJ databases">
        <title>The Genome Sequence of Enterococcus dispar ATCC_51266 (Illumina only assembly).</title>
        <authorList>
            <consortium name="The Broad Institute Genomics Platform"/>
            <consortium name="The Broad Institute Genome Sequencing Center for Infectious Disease"/>
            <person name="Earl A."/>
            <person name="Russ C."/>
            <person name="Gilmore M."/>
            <person name="Surin D."/>
            <person name="Walker B."/>
            <person name="Young S."/>
            <person name="Zeng Q."/>
            <person name="Gargeya S."/>
            <person name="Fitzgerald M."/>
            <person name="Haas B."/>
            <person name="Abouelleil A."/>
            <person name="Allen A.W."/>
            <person name="Alvarado L."/>
            <person name="Arachchi H.M."/>
            <person name="Berlin A.M."/>
            <person name="Chapman S.B."/>
            <person name="Gainer-Dewar J."/>
            <person name="Goldberg J."/>
            <person name="Griggs A."/>
            <person name="Gujja S."/>
            <person name="Hansen M."/>
            <person name="Howarth C."/>
            <person name="Imamovic A."/>
            <person name="Ireland A."/>
            <person name="Larimer J."/>
            <person name="McCowan C."/>
            <person name="Murphy C."/>
            <person name="Pearson M."/>
            <person name="Poon T.W."/>
            <person name="Priest M."/>
            <person name="Roberts A."/>
            <person name="Saif S."/>
            <person name="Shea T."/>
            <person name="Sisk P."/>
            <person name="Sykes S."/>
            <person name="Wortman J."/>
            <person name="Nusbaum C."/>
            <person name="Birren B."/>
        </authorList>
    </citation>
    <scope>NUCLEOTIDE SEQUENCE [LARGE SCALE GENOMIC DNA]</scope>
    <source>
        <strain evidence="1 2">ATCC 51266</strain>
    </source>
</reference>
<sequence>MKKEEVCINAVYDADVVGYDERKTVKVISIFERTATVEILACGTIALAKIDTMKES</sequence>
<keyword evidence="2" id="KW-1185">Reference proteome</keyword>
<dbReference type="Proteomes" id="UP000014127">
    <property type="component" value="Unassembled WGS sequence"/>
</dbReference>
<gene>
    <name evidence="1" type="ORF">OMK_00023</name>
</gene>
<dbReference type="EMBL" id="AHYR01000001">
    <property type="protein sequence ID" value="EOT43881.1"/>
    <property type="molecule type" value="Genomic_DNA"/>
</dbReference>